<dbReference type="AlphaFoldDB" id="A0A0L1KI71"/>
<organism evidence="1 2">
    <name type="scientific">Qipengyuania citrea LAMA 915</name>
    <dbReference type="NCBI Taxonomy" id="1306953"/>
    <lineage>
        <taxon>Bacteria</taxon>
        <taxon>Pseudomonadati</taxon>
        <taxon>Pseudomonadota</taxon>
        <taxon>Alphaproteobacteria</taxon>
        <taxon>Sphingomonadales</taxon>
        <taxon>Erythrobacteraceae</taxon>
        <taxon>Qipengyuania</taxon>
    </lineage>
</organism>
<protein>
    <submittedName>
        <fullName evidence="1">Isoleucyl-trna synthase</fullName>
    </submittedName>
</protein>
<sequence>MVERLEANADILSFHYLHRCERANGPTKVHKKERPALSAPGFPERATFHEFVVEAANGGDSSSCERAYTGESPVWQPLNPADLKMTEYDTATRARRTVSTLS</sequence>
<dbReference type="EMBL" id="JYNE01000005">
    <property type="protein sequence ID" value="KNH03561.1"/>
    <property type="molecule type" value="Genomic_DNA"/>
</dbReference>
<evidence type="ECO:0000313" key="2">
    <source>
        <dbReference type="Proteomes" id="UP000037446"/>
    </source>
</evidence>
<evidence type="ECO:0000313" key="1">
    <source>
        <dbReference type="EMBL" id="KNH03561.1"/>
    </source>
</evidence>
<comment type="caution">
    <text evidence="1">The sequence shown here is derived from an EMBL/GenBank/DDBJ whole genome shotgun (WGS) entry which is preliminary data.</text>
</comment>
<gene>
    <name evidence="1" type="ORF">J121_536</name>
</gene>
<reference evidence="1" key="1">
    <citation type="submission" date="2015-02" db="EMBL/GenBank/DDBJ databases">
        <authorList>
            <person name="Chooi Y.-H."/>
        </authorList>
    </citation>
    <scope>NUCLEOTIDE SEQUENCE [LARGE SCALE GENOMIC DNA]</scope>
    <source>
        <strain evidence="1">LAMA 915</strain>
    </source>
</reference>
<dbReference type="Proteomes" id="UP000037446">
    <property type="component" value="Unassembled WGS sequence"/>
</dbReference>
<proteinExistence type="predicted"/>
<name>A0A0L1KI71_9SPHN</name>
<accession>A0A0L1KI71</accession>